<dbReference type="InterPro" id="IPR040170">
    <property type="entry name" value="Cytosol_ACT"/>
</dbReference>
<evidence type="ECO:0000256" key="3">
    <source>
        <dbReference type="PROSITE-ProRule" id="PRU01106"/>
    </source>
</evidence>
<organism evidence="5 6">
    <name type="scientific">Caballeronia insecticola</name>
    <dbReference type="NCBI Taxonomy" id="758793"/>
    <lineage>
        <taxon>Bacteria</taxon>
        <taxon>Pseudomonadati</taxon>
        <taxon>Pseudomonadota</taxon>
        <taxon>Betaproteobacteria</taxon>
        <taxon>Burkholderiales</taxon>
        <taxon>Burkholderiaceae</taxon>
        <taxon>Caballeronia</taxon>
    </lineage>
</organism>
<evidence type="ECO:0000313" key="6">
    <source>
        <dbReference type="Proteomes" id="UP000013966"/>
    </source>
</evidence>
<dbReference type="EMBL" id="AP013058">
    <property type="protein sequence ID" value="BAN22067.1"/>
    <property type="molecule type" value="Genomic_DNA"/>
</dbReference>
<evidence type="ECO:0000256" key="1">
    <source>
        <dbReference type="ARBA" id="ARBA00010458"/>
    </source>
</evidence>
<keyword evidence="2 3" id="KW-0378">Hydrolase</keyword>
<dbReference type="GO" id="GO:0006637">
    <property type="term" value="P:acyl-CoA metabolic process"/>
    <property type="evidence" value="ECO:0007669"/>
    <property type="project" value="TreeGrafter"/>
</dbReference>
<sequence>MTENINLPQKPVALRVVPQPADANVHGDVFGGWIMAQVDIAGSIPASRRANGRVATVAVNSFLFKHPVFVGDLLSFYTDIVKTGNTSVTVSVEVYAQRMSLAEEVVKVTEATLTYVATDRDRRPRVLPALD</sequence>
<proteinExistence type="inferred from homology"/>
<dbReference type="InterPro" id="IPR006683">
    <property type="entry name" value="Thioestr_dom"/>
</dbReference>
<accession>R4WVX9</accession>
<dbReference type="KEGG" id="buo:BRPE64_ACDS03130"/>
<dbReference type="PATRIC" id="fig|758793.3.peg.313"/>
<dbReference type="CDD" id="cd03442">
    <property type="entry name" value="BFIT_BACH"/>
    <property type="match status" value="1"/>
</dbReference>
<dbReference type="GO" id="GO:0005829">
    <property type="term" value="C:cytosol"/>
    <property type="evidence" value="ECO:0007669"/>
    <property type="project" value="TreeGrafter"/>
</dbReference>
<keyword evidence="6" id="KW-1185">Reference proteome</keyword>
<dbReference type="AlphaFoldDB" id="R4WVX9"/>
<dbReference type="PANTHER" id="PTHR11049">
    <property type="entry name" value="ACYL COENZYME A THIOESTER HYDROLASE"/>
    <property type="match status" value="1"/>
</dbReference>
<reference evidence="5 6" key="2">
    <citation type="journal article" date="2018" name="Int. J. Syst. Evol. Microbiol.">
        <title>Burkholderia insecticola sp. nov., a gut symbiotic bacterium of the bean bug Riptortus pedestris.</title>
        <authorList>
            <person name="Takeshita K."/>
            <person name="Tamaki H."/>
            <person name="Ohbayashi T."/>
            <person name="Meng X.-Y."/>
            <person name="Sone T."/>
            <person name="Mitani Y."/>
            <person name="Peeters C."/>
            <person name="Kikuchi Y."/>
            <person name="Vandamme P."/>
        </authorList>
    </citation>
    <scope>NUCLEOTIDE SEQUENCE [LARGE SCALE GENOMIC DNA]</scope>
    <source>
        <strain evidence="5">RPE64</strain>
    </source>
</reference>
<reference evidence="5 6" key="1">
    <citation type="journal article" date="2013" name="Genome Announc.">
        <title>Complete Genome Sequence of Burkholderia sp. Strain RPE64, Bacterial Symbiont of the Bean Bug Riptortus pedestris.</title>
        <authorList>
            <person name="Shibata T.F."/>
            <person name="Maeda T."/>
            <person name="Nikoh N."/>
            <person name="Yamaguchi K."/>
            <person name="Oshima K."/>
            <person name="Hattori M."/>
            <person name="Nishiyama T."/>
            <person name="Hasebe M."/>
            <person name="Fukatsu T."/>
            <person name="Kikuchi Y."/>
            <person name="Shigenobu S."/>
        </authorList>
    </citation>
    <scope>NUCLEOTIDE SEQUENCE [LARGE SCALE GENOMIC DNA]</scope>
</reference>
<evidence type="ECO:0000313" key="5">
    <source>
        <dbReference type="EMBL" id="BAN22067.1"/>
    </source>
</evidence>
<dbReference type="SUPFAM" id="SSF54637">
    <property type="entry name" value="Thioesterase/thiol ester dehydrase-isomerase"/>
    <property type="match status" value="1"/>
</dbReference>
<dbReference type="OrthoDB" id="9801856at2"/>
<dbReference type="RefSeq" id="WP_016344233.1">
    <property type="nucleotide sequence ID" value="NC_021287.1"/>
</dbReference>
<evidence type="ECO:0000259" key="4">
    <source>
        <dbReference type="PROSITE" id="PS51770"/>
    </source>
</evidence>
<name>R4WVX9_9BURK</name>
<dbReference type="GO" id="GO:0009062">
    <property type="term" value="P:fatty acid catabolic process"/>
    <property type="evidence" value="ECO:0007669"/>
    <property type="project" value="TreeGrafter"/>
</dbReference>
<dbReference type="Proteomes" id="UP000013966">
    <property type="component" value="Chromosome 1"/>
</dbReference>
<evidence type="ECO:0000256" key="2">
    <source>
        <dbReference type="ARBA" id="ARBA00022801"/>
    </source>
</evidence>
<dbReference type="PROSITE" id="PS51770">
    <property type="entry name" value="HOTDOG_ACOT"/>
    <property type="match status" value="1"/>
</dbReference>
<dbReference type="PANTHER" id="PTHR11049:SF5">
    <property type="entry name" value="ACYL-COA THIOESTER HYDROLASE YCIA"/>
    <property type="match status" value="1"/>
</dbReference>
<comment type="similarity">
    <text evidence="1">Belongs to the acyl coenzyme A hydrolase family.</text>
</comment>
<dbReference type="Pfam" id="PF03061">
    <property type="entry name" value="4HBT"/>
    <property type="match status" value="1"/>
</dbReference>
<feature type="domain" description="HotDog ACOT-type" evidence="4">
    <location>
        <begin position="8"/>
        <end position="121"/>
    </location>
</feature>
<dbReference type="GO" id="GO:0052816">
    <property type="term" value="F:long-chain fatty acyl-CoA hydrolase activity"/>
    <property type="evidence" value="ECO:0007669"/>
    <property type="project" value="TreeGrafter"/>
</dbReference>
<dbReference type="InterPro" id="IPR033120">
    <property type="entry name" value="HOTDOG_ACOT"/>
</dbReference>
<gene>
    <name evidence="5" type="ORF">BRPE64_ACDS03130</name>
</gene>
<dbReference type="HOGENOM" id="CLU_050164_2_0_4"/>
<protein>
    <submittedName>
        <fullName evidence="5">Thioesterase superfamily protein</fullName>
    </submittedName>
</protein>
<dbReference type="Gene3D" id="3.10.129.10">
    <property type="entry name" value="Hotdog Thioesterase"/>
    <property type="match status" value="1"/>
</dbReference>
<dbReference type="InterPro" id="IPR029069">
    <property type="entry name" value="HotDog_dom_sf"/>
</dbReference>
<dbReference type="STRING" id="758793.BRPE64_ACDS03130"/>